<keyword evidence="3" id="KW-1185">Reference proteome</keyword>
<dbReference type="PROSITE" id="PS51094">
    <property type="entry name" value="PTS_EIIA_TYPE_2"/>
    <property type="match status" value="1"/>
</dbReference>
<reference evidence="2 3" key="1">
    <citation type="journal article" date="2014" name="Genome Announc.">
        <title>The Genome of the Predominant Equine Lactobacillus Species, Lactobacillus equi, Is Reflective of Its Lifestyle Adaptations to an Herbivorous Host.</title>
        <authorList>
            <person name="O'Donnell M.M."/>
            <person name="Harris H.M."/>
            <person name="O'Toole P.W."/>
            <person name="Ross R.P."/>
        </authorList>
    </citation>
    <scope>NUCLEOTIDE SEQUENCE [LARGE SCALE GENOMIC DNA]</scope>
    <source>
        <strain evidence="2 3">DPC 6820</strain>
    </source>
</reference>
<sequence length="152" mass="17157">MEKDTLRGFLHEDLIFLQSPVKKSTDVFEEVNAIALEKGYVNDKFLTKIVERESTFPTGLQLEQYAVAIPHTDADTIEQEFVSVVVPKEGVEFSRMDDPAEKVSANLVFVLGLNQPHKQLEMLQTLMAFIQDTENIEKLLSAKNAKEVIEAC</sequence>
<proteinExistence type="predicted"/>
<gene>
    <name evidence="2" type="ORF">LEQ_1757c</name>
</gene>
<evidence type="ECO:0000313" key="2">
    <source>
        <dbReference type="EMBL" id="ETA73289.1"/>
    </source>
</evidence>
<dbReference type="EMBL" id="AWWH01000197">
    <property type="protein sequence ID" value="ETA73289.1"/>
    <property type="molecule type" value="Genomic_DNA"/>
</dbReference>
<evidence type="ECO:0000259" key="1">
    <source>
        <dbReference type="PROSITE" id="PS51094"/>
    </source>
</evidence>
<dbReference type="RefSeq" id="WP_023860525.1">
    <property type="nucleotide sequence ID" value="NZ_AWWH01000197.1"/>
</dbReference>
<dbReference type="SUPFAM" id="SSF55804">
    <property type="entry name" value="Phoshotransferase/anion transport protein"/>
    <property type="match status" value="1"/>
</dbReference>
<evidence type="ECO:0000313" key="3">
    <source>
        <dbReference type="Proteomes" id="UP000018559"/>
    </source>
</evidence>
<dbReference type="InterPro" id="IPR002178">
    <property type="entry name" value="PTS_EIIA_type-2_dom"/>
</dbReference>
<accession>V7HSU2</accession>
<dbReference type="PANTHER" id="PTHR47738">
    <property type="entry name" value="PTS SYSTEM FRUCTOSE-LIKE EIIA COMPONENT-RELATED"/>
    <property type="match status" value="1"/>
</dbReference>
<keyword evidence="2" id="KW-0670">Pyruvate</keyword>
<dbReference type="Proteomes" id="UP000018559">
    <property type="component" value="Unassembled WGS sequence"/>
</dbReference>
<comment type="caution">
    <text evidence="2">The sequence shown here is derived from an EMBL/GenBank/DDBJ whole genome shotgun (WGS) entry which is preliminary data.</text>
</comment>
<dbReference type="InterPro" id="IPR016152">
    <property type="entry name" value="PTrfase/Anion_transptr"/>
</dbReference>
<dbReference type="PATRIC" id="fig|1392007.3.peg.1915"/>
<dbReference type="AlphaFoldDB" id="V7HSU2"/>
<organism evidence="2 3">
    <name type="scientific">Ligilactobacillus equi DPC 6820</name>
    <dbReference type="NCBI Taxonomy" id="1392007"/>
    <lineage>
        <taxon>Bacteria</taxon>
        <taxon>Bacillati</taxon>
        <taxon>Bacillota</taxon>
        <taxon>Bacilli</taxon>
        <taxon>Lactobacillales</taxon>
        <taxon>Lactobacillaceae</taxon>
        <taxon>Ligilactobacillus</taxon>
    </lineage>
</organism>
<dbReference type="Pfam" id="PF00359">
    <property type="entry name" value="PTS_EIIA_2"/>
    <property type="match status" value="1"/>
</dbReference>
<dbReference type="InterPro" id="IPR051541">
    <property type="entry name" value="PTS_SugarTrans_NitroReg"/>
</dbReference>
<protein>
    <submittedName>
        <fullName evidence="2">Phosphoenolpyruvate-dependent sugar PTS family porter, EIIA 2</fullName>
    </submittedName>
</protein>
<feature type="domain" description="PTS EIIA type-2" evidence="1">
    <location>
        <begin position="8"/>
        <end position="152"/>
    </location>
</feature>
<dbReference type="CDD" id="cd00211">
    <property type="entry name" value="PTS_IIA_fru"/>
    <property type="match status" value="1"/>
</dbReference>
<name>V7HSU2_9LACO</name>
<dbReference type="PANTHER" id="PTHR47738:SF3">
    <property type="entry name" value="PHOSPHOTRANSFERASE SYSTEM MANNITOL_FRUCTOSE-SPECIFIC IIA DOMAIN CONTAINING PROTEIN"/>
    <property type="match status" value="1"/>
</dbReference>
<dbReference type="Gene3D" id="3.40.930.10">
    <property type="entry name" value="Mannitol-specific EII, Chain A"/>
    <property type="match status" value="1"/>
</dbReference>